<feature type="transmembrane region" description="Helical" evidence="7">
    <location>
        <begin position="399"/>
        <end position="417"/>
    </location>
</feature>
<evidence type="ECO:0000256" key="1">
    <source>
        <dbReference type="ARBA" id="ARBA00004651"/>
    </source>
</evidence>
<dbReference type="EMBL" id="CP043641">
    <property type="protein sequence ID" value="QNE35531.1"/>
    <property type="molecule type" value="Genomic_DNA"/>
</dbReference>
<evidence type="ECO:0000256" key="2">
    <source>
        <dbReference type="ARBA" id="ARBA00022448"/>
    </source>
</evidence>
<organism evidence="9 10">
    <name type="scientific">Leifsonia shinshuensis</name>
    <dbReference type="NCBI Taxonomy" id="150026"/>
    <lineage>
        <taxon>Bacteria</taxon>
        <taxon>Bacillati</taxon>
        <taxon>Actinomycetota</taxon>
        <taxon>Actinomycetes</taxon>
        <taxon>Micrococcales</taxon>
        <taxon>Microbacteriaceae</taxon>
        <taxon>Leifsonia</taxon>
    </lineage>
</organism>
<evidence type="ECO:0000256" key="6">
    <source>
        <dbReference type="ARBA" id="ARBA00023136"/>
    </source>
</evidence>
<dbReference type="InterPro" id="IPR005829">
    <property type="entry name" value="Sugar_transporter_CS"/>
</dbReference>
<evidence type="ECO:0000313" key="9">
    <source>
        <dbReference type="EMBL" id="QNE35531.1"/>
    </source>
</evidence>
<feature type="transmembrane region" description="Helical" evidence="7">
    <location>
        <begin position="40"/>
        <end position="69"/>
    </location>
</feature>
<keyword evidence="4 7" id="KW-0812">Transmembrane</keyword>
<feature type="transmembrane region" description="Helical" evidence="7">
    <location>
        <begin position="330"/>
        <end position="350"/>
    </location>
</feature>
<feature type="transmembrane region" description="Helical" evidence="7">
    <location>
        <begin position="370"/>
        <end position="393"/>
    </location>
</feature>
<dbReference type="Proteomes" id="UP000515511">
    <property type="component" value="Chromosome"/>
</dbReference>
<dbReference type="InterPro" id="IPR020846">
    <property type="entry name" value="MFS_dom"/>
</dbReference>
<gene>
    <name evidence="9" type="ORF">F1C12_10590</name>
</gene>
<evidence type="ECO:0000256" key="5">
    <source>
        <dbReference type="ARBA" id="ARBA00022989"/>
    </source>
</evidence>
<evidence type="ECO:0000313" key="10">
    <source>
        <dbReference type="Proteomes" id="UP000515511"/>
    </source>
</evidence>
<dbReference type="PANTHER" id="PTHR43045:SF1">
    <property type="entry name" value="SHIKIMATE TRANSPORTER"/>
    <property type="match status" value="1"/>
</dbReference>
<feature type="transmembrane region" description="Helical" evidence="7">
    <location>
        <begin position="156"/>
        <end position="179"/>
    </location>
</feature>
<dbReference type="RefSeq" id="WP_185275000.1">
    <property type="nucleotide sequence ID" value="NZ_CP043641.1"/>
</dbReference>
<feature type="transmembrane region" description="Helical" evidence="7">
    <location>
        <begin position="185"/>
        <end position="204"/>
    </location>
</feature>
<dbReference type="AlphaFoldDB" id="A0A7G6YAL6"/>
<comment type="subcellular location">
    <subcellularLocation>
        <location evidence="1">Cell membrane</location>
        <topology evidence="1">Multi-pass membrane protein</topology>
    </subcellularLocation>
</comment>
<dbReference type="SUPFAM" id="SSF103473">
    <property type="entry name" value="MFS general substrate transporter"/>
    <property type="match status" value="1"/>
</dbReference>
<feature type="transmembrane region" description="Helical" evidence="7">
    <location>
        <begin position="243"/>
        <end position="265"/>
    </location>
</feature>
<dbReference type="GO" id="GO:0022857">
    <property type="term" value="F:transmembrane transporter activity"/>
    <property type="evidence" value="ECO:0007669"/>
    <property type="project" value="InterPro"/>
</dbReference>
<dbReference type="PROSITE" id="PS50850">
    <property type="entry name" value="MFS"/>
    <property type="match status" value="1"/>
</dbReference>
<feature type="transmembrane region" description="Helical" evidence="7">
    <location>
        <begin position="90"/>
        <end position="108"/>
    </location>
</feature>
<feature type="transmembrane region" description="Helical" evidence="7">
    <location>
        <begin position="114"/>
        <end position="135"/>
    </location>
</feature>
<dbReference type="PANTHER" id="PTHR43045">
    <property type="entry name" value="SHIKIMATE TRANSPORTER"/>
    <property type="match status" value="1"/>
</dbReference>
<accession>A0A7G6YAL6</accession>
<dbReference type="PROSITE" id="PS00216">
    <property type="entry name" value="SUGAR_TRANSPORT_1"/>
    <property type="match status" value="1"/>
</dbReference>
<dbReference type="Pfam" id="PF07690">
    <property type="entry name" value="MFS_1"/>
    <property type="match status" value="1"/>
</dbReference>
<dbReference type="KEGG" id="lse:F1C12_10590"/>
<dbReference type="Gene3D" id="1.20.1250.20">
    <property type="entry name" value="MFS general substrate transporter like domains"/>
    <property type="match status" value="2"/>
</dbReference>
<evidence type="ECO:0000259" key="8">
    <source>
        <dbReference type="PROSITE" id="PS50850"/>
    </source>
</evidence>
<feature type="domain" description="Major facilitator superfamily (MFS) profile" evidence="8">
    <location>
        <begin position="17"/>
        <end position="424"/>
    </location>
</feature>
<keyword evidence="5 7" id="KW-1133">Transmembrane helix</keyword>
<dbReference type="CDD" id="cd17369">
    <property type="entry name" value="MFS_ShiA_like"/>
    <property type="match status" value="1"/>
</dbReference>
<feature type="transmembrane region" description="Helical" evidence="7">
    <location>
        <begin position="305"/>
        <end position="324"/>
    </location>
</feature>
<evidence type="ECO:0000256" key="4">
    <source>
        <dbReference type="ARBA" id="ARBA00022692"/>
    </source>
</evidence>
<proteinExistence type="predicted"/>
<evidence type="ECO:0000256" key="7">
    <source>
        <dbReference type="SAM" id="Phobius"/>
    </source>
</evidence>
<keyword evidence="3" id="KW-1003">Cell membrane</keyword>
<feature type="transmembrane region" description="Helical" evidence="7">
    <location>
        <begin position="271"/>
        <end position="293"/>
    </location>
</feature>
<keyword evidence="2" id="KW-0813">Transport</keyword>
<dbReference type="GO" id="GO:0005886">
    <property type="term" value="C:plasma membrane"/>
    <property type="evidence" value="ECO:0007669"/>
    <property type="project" value="UniProtKB-SubCell"/>
</dbReference>
<dbReference type="InterPro" id="IPR011701">
    <property type="entry name" value="MFS"/>
</dbReference>
<name>A0A7G6YAL6_9MICO</name>
<protein>
    <submittedName>
        <fullName evidence="9">MHS family MFS transporter</fullName>
    </submittedName>
</protein>
<evidence type="ECO:0000256" key="3">
    <source>
        <dbReference type="ARBA" id="ARBA00022475"/>
    </source>
</evidence>
<keyword evidence="6 7" id="KW-0472">Membrane</keyword>
<sequence length="444" mass="46893">MTHAHPSPLGTTDRVKTAIAAALGTSVENYDFIAYGTASALYFGAVFFPGTDAFVGTLLAFATLAVGFLMRPLGGAVGGYLADRFGRKPVMVGAMLVMGGATFVIGLLPGYAQVGALAPVLLIVIRMVQGLAFGAEWGGAVTMAYEHAPWNRRGMFAAIPQAGNPFGIALASGMFLLSANLDGDWRWRLPFLFSAVLIVVGLIVRSRLSESPEFAEAKASGDTVKNPFLTTLRKDWRNILKVIGLRIVESFAYYLTATFLLSYLTQKHPDIRPLALGAITAASITAIVITFAAGSLTDRIGRRPIYIVACCVAILFAFPMYLLTNDGVPALVVFVFVFGIGIIHASLTGVQGSLLTEQFGTATRTSGASLGYQIAAALGGFAPFLATAATGWLGWPGAAALYLLAAVIGLVAILVTRETFGRAERARVQQLVEEARTTETVPVA</sequence>
<dbReference type="InterPro" id="IPR036259">
    <property type="entry name" value="MFS_trans_sf"/>
</dbReference>
<reference evidence="10" key="1">
    <citation type="submission" date="2019-09" db="EMBL/GenBank/DDBJ databases">
        <title>Antimicrobial potential of Antarctic Bacteria.</title>
        <authorList>
            <person name="Benaud N."/>
            <person name="Edwards R.J."/>
            <person name="Ferrari B.C."/>
        </authorList>
    </citation>
    <scope>NUCLEOTIDE SEQUENCE [LARGE SCALE GENOMIC DNA]</scope>
    <source>
        <strain evidence="10">INR9</strain>
    </source>
</reference>